<gene>
    <name evidence="3" type="ORF">QVD17_35320</name>
</gene>
<feature type="domain" description="F-box" evidence="1">
    <location>
        <begin position="2"/>
        <end position="31"/>
    </location>
</feature>
<dbReference type="AlphaFoldDB" id="A0AAD8K5N9"/>
<name>A0AAD8K5N9_TARER</name>
<feature type="domain" description="F-box associated beta-propeller type 1" evidence="2">
    <location>
        <begin position="116"/>
        <end position="293"/>
    </location>
</feature>
<evidence type="ECO:0000259" key="2">
    <source>
        <dbReference type="Pfam" id="PF07734"/>
    </source>
</evidence>
<keyword evidence="4" id="KW-1185">Reference proteome</keyword>
<dbReference type="PANTHER" id="PTHR31672">
    <property type="entry name" value="BNACNNG10540D PROTEIN"/>
    <property type="match status" value="1"/>
</dbReference>
<dbReference type="PANTHER" id="PTHR31672:SF10">
    <property type="entry name" value="F-BOX DOMAIN-CONTAINING PROTEIN"/>
    <property type="match status" value="1"/>
</dbReference>
<dbReference type="Pfam" id="PF07734">
    <property type="entry name" value="FBA_1"/>
    <property type="match status" value="1"/>
</dbReference>
<evidence type="ECO:0000259" key="1">
    <source>
        <dbReference type="Pfam" id="PF00646"/>
    </source>
</evidence>
<dbReference type="InterPro" id="IPR050796">
    <property type="entry name" value="SCF_F-box_component"/>
</dbReference>
<dbReference type="InterPro" id="IPR017451">
    <property type="entry name" value="F-box-assoc_interact_dom"/>
</dbReference>
<dbReference type="InterPro" id="IPR001810">
    <property type="entry name" value="F-box_dom"/>
</dbReference>
<dbReference type="NCBIfam" id="TIGR01640">
    <property type="entry name" value="F_box_assoc_1"/>
    <property type="match status" value="1"/>
</dbReference>
<evidence type="ECO:0008006" key="5">
    <source>
        <dbReference type="Google" id="ProtNLM"/>
    </source>
</evidence>
<protein>
    <recommendedName>
        <fullName evidence="5">F-box domain-containing protein</fullName>
    </recommendedName>
</protein>
<sequence>MEIMNRLPIKSILQFRTVSKTCKSMIDNSAFRAHYHTHQQHLLVAYDDLFDKYNYNYVSITDDDDDETFPQQYDYPTVPMLVNMLQHPIVIASSRGLVCLFGVRPKNRKDSCCMRNIAVLWNPSIRRVIPVFVPNVVYGMYHTFIGFGVCRATAEPKIVKITYIEKESDIERISSIPLQVEVFTLSTGVWRRPYNNLPRKSTRFVWICMQVVVDGFMYWRATDRVKTDGGYTSYSLIISFDITTEEFGEVNLPDTLAHASVCNFSIANLRESLVVLYRNVETKGSVTSVWMMEDGVSKMFTKRYIIDVNAPDVRNGRVGGFRDTTVSGFRKSGDPIIEVVDDNKQSSELVVYDLRSKRIDYLGVYGIWGASFVYPYMETILLLDQPNLAGYNEMEASEHLDSLVS</sequence>
<evidence type="ECO:0000313" key="4">
    <source>
        <dbReference type="Proteomes" id="UP001229421"/>
    </source>
</evidence>
<proteinExistence type="predicted"/>
<reference evidence="3" key="1">
    <citation type="journal article" date="2023" name="bioRxiv">
        <title>Improved chromosome-level genome assembly for marigold (Tagetes erecta).</title>
        <authorList>
            <person name="Jiang F."/>
            <person name="Yuan L."/>
            <person name="Wang S."/>
            <person name="Wang H."/>
            <person name="Xu D."/>
            <person name="Wang A."/>
            <person name="Fan W."/>
        </authorList>
    </citation>
    <scope>NUCLEOTIDE SEQUENCE</scope>
    <source>
        <strain evidence="3">WSJ</strain>
        <tissue evidence="3">Leaf</tissue>
    </source>
</reference>
<evidence type="ECO:0000313" key="3">
    <source>
        <dbReference type="EMBL" id="KAK1413545.1"/>
    </source>
</evidence>
<dbReference type="Pfam" id="PF00646">
    <property type="entry name" value="F-box"/>
    <property type="match status" value="1"/>
</dbReference>
<organism evidence="3 4">
    <name type="scientific">Tagetes erecta</name>
    <name type="common">African marigold</name>
    <dbReference type="NCBI Taxonomy" id="13708"/>
    <lineage>
        <taxon>Eukaryota</taxon>
        <taxon>Viridiplantae</taxon>
        <taxon>Streptophyta</taxon>
        <taxon>Embryophyta</taxon>
        <taxon>Tracheophyta</taxon>
        <taxon>Spermatophyta</taxon>
        <taxon>Magnoliopsida</taxon>
        <taxon>eudicotyledons</taxon>
        <taxon>Gunneridae</taxon>
        <taxon>Pentapetalae</taxon>
        <taxon>asterids</taxon>
        <taxon>campanulids</taxon>
        <taxon>Asterales</taxon>
        <taxon>Asteraceae</taxon>
        <taxon>Asteroideae</taxon>
        <taxon>Heliantheae alliance</taxon>
        <taxon>Tageteae</taxon>
        <taxon>Tagetes</taxon>
    </lineage>
</organism>
<comment type="caution">
    <text evidence="3">The sequence shown here is derived from an EMBL/GenBank/DDBJ whole genome shotgun (WGS) entry which is preliminary data.</text>
</comment>
<accession>A0AAD8K5N9</accession>
<dbReference type="Proteomes" id="UP001229421">
    <property type="component" value="Unassembled WGS sequence"/>
</dbReference>
<dbReference type="EMBL" id="JAUHHV010000009">
    <property type="protein sequence ID" value="KAK1413545.1"/>
    <property type="molecule type" value="Genomic_DNA"/>
</dbReference>
<dbReference type="InterPro" id="IPR006527">
    <property type="entry name" value="F-box-assoc_dom_typ1"/>
</dbReference>